<dbReference type="OrthoDB" id="9806704at2"/>
<dbReference type="GO" id="GO:0004016">
    <property type="term" value="F:adenylate cyclase activity"/>
    <property type="evidence" value="ECO:0007669"/>
    <property type="project" value="UniProtKB-EC"/>
</dbReference>
<gene>
    <name evidence="3" type="primary">cya</name>
    <name evidence="3" type="ORF">CRENPOLYSF2_1860006</name>
</gene>
<accession>A0A1R4H3H6</accession>
<dbReference type="AlphaFoldDB" id="A0A1R4H3H6"/>
<dbReference type="PROSITE" id="PS50125">
    <property type="entry name" value="GUANYLATE_CYCLASE_2"/>
    <property type="match status" value="1"/>
</dbReference>
<dbReference type="SMART" id="SM01080">
    <property type="entry name" value="CHASE2"/>
    <property type="match status" value="1"/>
</dbReference>
<dbReference type="SUPFAM" id="SSF55073">
    <property type="entry name" value="Nucleotide cyclase"/>
    <property type="match status" value="1"/>
</dbReference>
<dbReference type="CDD" id="cd07302">
    <property type="entry name" value="CHD"/>
    <property type="match status" value="1"/>
</dbReference>
<sequence length="747" mass="83387">MKSLLKVSKNCLSILLVGILGATLCLTDRFVALEEDWGLASLFQLRGALKAPEHIVIITINKTSAETLQLDEDPEQWPRTHYAQLVDKLNQYHPSLIAFNIHFSEQHATKNDAVFALALASHKNVLLTSYIKQFSLRTAPVLNELTYERIIHPVTVLENAAIATAPFPIPKSLSTVKQFWTQKNSVGGVPTLPMAVFQCYLLKETYGDLLPLLQKLNPGLYNTLPASFEQLPKPQKTFQDIQSALTHNGTSLEQLDHFIRSASSTPEKKRLLHAWRSLINSNHSLYLNYYGGVGAINTIPLHHVLAAASLNAELLKNKIVLIGYSTDIETEKNQGFYTVFSGNGEGNTSPVEIAATAIANLIDASWIKPLPTYNQFFVLMAWGCLLIGIFRISPYKISLILIVALSMIYLGLAYFVFITYCRWMPLLTVILQTGFICLFESISHLRTLHQVSARYLPKNVFTKNMRHPDAMDSYGELMQGVCMASDAGQYTALSESMNPMALSILMNKYYSAMFPAVKACNGLISDVIGDSMLALWAKPVADTQLRIDACHAALKINAALQHFNQSPLHQLPTRLGLHYGEMRLGNIGAIDHYEYRAVGDIVNTATRIEDLNKVLGTRILVSGGVIEGLSGFMSREIGEFILKGKSQPITIFELLGKGNHPDPKLAPLLHAFAKALQLFHNHEWSKAQKAFVNLNKYYPNDGPTLFYVQYLQKYSPLLQEQNNTLQKPVIEIGQITQSWRYLPLDAE</sequence>
<feature type="transmembrane region" description="Helical" evidence="1">
    <location>
        <begin position="397"/>
        <end position="417"/>
    </location>
</feature>
<dbReference type="Gene3D" id="3.30.70.1230">
    <property type="entry name" value="Nucleotide cyclase"/>
    <property type="match status" value="1"/>
</dbReference>
<evidence type="ECO:0000259" key="2">
    <source>
        <dbReference type="PROSITE" id="PS50125"/>
    </source>
</evidence>
<proteinExistence type="predicted"/>
<dbReference type="InterPro" id="IPR029787">
    <property type="entry name" value="Nucleotide_cyclase"/>
</dbReference>
<keyword evidence="1" id="KW-1133">Transmembrane helix</keyword>
<dbReference type="RefSeq" id="WP_087146248.1">
    <property type="nucleotide sequence ID" value="NZ_FUKJ01000097.1"/>
</dbReference>
<dbReference type="SMART" id="SM00044">
    <property type="entry name" value="CYCc"/>
    <property type="match status" value="1"/>
</dbReference>
<keyword evidence="1" id="KW-0472">Membrane</keyword>
<organism evidence="3 4">
    <name type="scientific">Crenothrix polyspora</name>
    <dbReference type="NCBI Taxonomy" id="360316"/>
    <lineage>
        <taxon>Bacteria</taxon>
        <taxon>Pseudomonadati</taxon>
        <taxon>Pseudomonadota</taxon>
        <taxon>Gammaproteobacteria</taxon>
        <taxon>Methylococcales</taxon>
        <taxon>Crenotrichaceae</taxon>
        <taxon>Crenothrix</taxon>
    </lineage>
</organism>
<name>A0A1R4H3H6_9GAMM</name>
<dbReference type="Pfam" id="PF05226">
    <property type="entry name" value="CHASE2"/>
    <property type="match status" value="1"/>
</dbReference>
<evidence type="ECO:0000313" key="3">
    <source>
        <dbReference type="EMBL" id="SJM90792.1"/>
    </source>
</evidence>
<dbReference type="EMBL" id="FUKJ01000097">
    <property type="protein sequence ID" value="SJM90792.1"/>
    <property type="molecule type" value="Genomic_DNA"/>
</dbReference>
<evidence type="ECO:0000313" key="4">
    <source>
        <dbReference type="Proteomes" id="UP000195442"/>
    </source>
</evidence>
<dbReference type="PANTHER" id="PTHR43081">
    <property type="entry name" value="ADENYLATE CYCLASE, TERMINAL-DIFFERENTIATION SPECIFIC-RELATED"/>
    <property type="match status" value="1"/>
</dbReference>
<dbReference type="EC" id="4.6.1.1" evidence="3"/>
<dbReference type="GO" id="GO:0009190">
    <property type="term" value="P:cyclic nucleotide biosynthetic process"/>
    <property type="evidence" value="ECO:0007669"/>
    <property type="project" value="InterPro"/>
</dbReference>
<dbReference type="InterPro" id="IPR001054">
    <property type="entry name" value="A/G_cyclase"/>
</dbReference>
<reference evidence="4" key="1">
    <citation type="submission" date="2017-02" db="EMBL/GenBank/DDBJ databases">
        <authorList>
            <person name="Daims H."/>
        </authorList>
    </citation>
    <scope>NUCLEOTIDE SEQUENCE [LARGE SCALE GENOMIC DNA]</scope>
</reference>
<dbReference type="InterPro" id="IPR050697">
    <property type="entry name" value="Adenylyl/Guanylyl_Cyclase_3/4"/>
</dbReference>
<feature type="transmembrane region" description="Helical" evidence="1">
    <location>
        <begin position="373"/>
        <end position="390"/>
    </location>
</feature>
<dbReference type="Proteomes" id="UP000195442">
    <property type="component" value="Unassembled WGS sequence"/>
</dbReference>
<feature type="domain" description="Guanylate cyclase" evidence="2">
    <location>
        <begin position="481"/>
        <end position="609"/>
    </location>
</feature>
<dbReference type="PANTHER" id="PTHR43081:SF1">
    <property type="entry name" value="ADENYLATE CYCLASE, TERMINAL-DIFFERENTIATION SPECIFIC"/>
    <property type="match status" value="1"/>
</dbReference>
<dbReference type="InterPro" id="IPR007890">
    <property type="entry name" value="CHASE2"/>
</dbReference>
<dbReference type="GO" id="GO:0035556">
    <property type="term" value="P:intracellular signal transduction"/>
    <property type="evidence" value="ECO:0007669"/>
    <property type="project" value="InterPro"/>
</dbReference>
<keyword evidence="3" id="KW-0456">Lyase</keyword>
<keyword evidence="4" id="KW-1185">Reference proteome</keyword>
<dbReference type="Pfam" id="PF00211">
    <property type="entry name" value="Guanylate_cyc"/>
    <property type="match status" value="1"/>
</dbReference>
<protein>
    <submittedName>
        <fullName evidence="3">Adenylate cyclase 1</fullName>
        <ecNumber evidence="3">4.6.1.1</ecNumber>
    </submittedName>
</protein>
<keyword evidence="1" id="KW-0812">Transmembrane</keyword>
<evidence type="ECO:0000256" key="1">
    <source>
        <dbReference type="SAM" id="Phobius"/>
    </source>
</evidence>